<feature type="compositionally biased region" description="Acidic residues" evidence="1">
    <location>
        <begin position="501"/>
        <end position="517"/>
    </location>
</feature>
<sequence>MRRVLPLAATLALFVLLLAGTGGVAAADAAVAETAADCETADDNDLVGCWNGTHHTSELDFDGTDGLTEAQLETLTHRSMARVEYLRERPFETAVPVETVTREEFRSDGTDGNETNATSDAEFRRWNDQVWKALFVVGEDDSASEAIDTVFGGSVSGFYSPADDRIVLVVAEGEAVRVSESTLVHELTHAMQDQYHDLTAPRFVGATQDADLAVDGIVEGEAVYIEERYADRCEANWSCLDDPDSSGSGGGSTADYNVGILQTILQPYSDGPFYVEELIDEGGWSAVNETMNDPPNATAAVIHREPEYETREIDFEDAAEGGWETYADQGVNGSETAGEASMFVMFWYQSWEYDHPVLEPTRDVRENVEIHTATDDRLDTRSAYNYADPATTGWVDDELYPYRNDAGDAEGDGYVWVTEWRSPTDAAEFHSTYRTMLEEHGADRLDDGVREIPTGDFRGAYGIERDGTRVTIVHAPDPPDVFELRPGIDLEEPGSGTTDDGMADDGTADDGTADDGTDPANGATDADDDTASDDDSETDGGASDGDPDGTGDGPDPGDDGSTDGRVPGLGVVAAVVALLSATALLGRRSRR</sequence>
<gene>
    <name evidence="3" type="ORF">ACFPM1_05665</name>
</gene>
<feature type="region of interest" description="Disordered" evidence="1">
    <location>
        <begin position="101"/>
        <end position="121"/>
    </location>
</feature>
<feature type="compositionally biased region" description="Acidic residues" evidence="1">
    <location>
        <begin position="525"/>
        <end position="538"/>
    </location>
</feature>
<reference evidence="3 4" key="1">
    <citation type="journal article" date="2019" name="Int. J. Syst. Evol. Microbiol.">
        <title>The Global Catalogue of Microorganisms (GCM) 10K type strain sequencing project: providing services to taxonomists for standard genome sequencing and annotation.</title>
        <authorList>
            <consortium name="The Broad Institute Genomics Platform"/>
            <consortium name="The Broad Institute Genome Sequencing Center for Infectious Disease"/>
            <person name="Wu L."/>
            <person name="Ma J."/>
        </authorList>
    </citation>
    <scope>NUCLEOTIDE SEQUENCE [LARGE SCALE GENOMIC DNA]</scope>
    <source>
        <strain evidence="3 4">CGMCC 1.12124</strain>
    </source>
</reference>
<proteinExistence type="predicted"/>
<dbReference type="AlphaFoldDB" id="A0ABD5QZZ3"/>
<keyword evidence="2" id="KW-0472">Membrane</keyword>
<evidence type="ECO:0000256" key="1">
    <source>
        <dbReference type="SAM" id="MobiDB-lite"/>
    </source>
</evidence>
<protein>
    <submittedName>
        <fullName evidence="3">Hvo_1808 family surface protein</fullName>
    </submittedName>
</protein>
<feature type="compositionally biased region" description="Polar residues" evidence="1">
    <location>
        <begin position="110"/>
        <end position="119"/>
    </location>
</feature>
<organism evidence="3 4">
    <name type="scientific">Halorubrum rubrum</name>
    <dbReference type="NCBI Taxonomy" id="1126240"/>
    <lineage>
        <taxon>Archaea</taxon>
        <taxon>Methanobacteriati</taxon>
        <taxon>Methanobacteriota</taxon>
        <taxon>Stenosarchaea group</taxon>
        <taxon>Halobacteria</taxon>
        <taxon>Halobacteriales</taxon>
        <taxon>Haloferacaceae</taxon>
        <taxon>Halorubrum</taxon>
    </lineage>
</organism>
<evidence type="ECO:0000256" key="2">
    <source>
        <dbReference type="SAM" id="Phobius"/>
    </source>
</evidence>
<dbReference type="Proteomes" id="UP001596118">
    <property type="component" value="Unassembled WGS sequence"/>
</dbReference>
<feature type="transmembrane region" description="Helical" evidence="2">
    <location>
        <begin position="566"/>
        <end position="586"/>
    </location>
</feature>
<accession>A0ABD5QZZ3</accession>
<feature type="compositionally biased region" description="Acidic residues" evidence="1">
    <location>
        <begin position="545"/>
        <end position="561"/>
    </location>
</feature>
<dbReference type="NCBIfam" id="NF038145">
    <property type="entry name" value="Hvo_1808_fam"/>
    <property type="match status" value="1"/>
</dbReference>
<feature type="region of interest" description="Disordered" evidence="1">
    <location>
        <begin position="472"/>
        <end position="567"/>
    </location>
</feature>
<keyword evidence="2" id="KW-1133">Transmembrane helix</keyword>
<keyword evidence="2" id="KW-0812">Transmembrane</keyword>
<dbReference type="RefSeq" id="WP_256410455.1">
    <property type="nucleotide sequence ID" value="NZ_JANHDM010000001.1"/>
</dbReference>
<evidence type="ECO:0000313" key="3">
    <source>
        <dbReference type="EMBL" id="MFC5278249.1"/>
    </source>
</evidence>
<keyword evidence="4" id="KW-1185">Reference proteome</keyword>
<dbReference type="EMBL" id="JBHSKY010000006">
    <property type="protein sequence ID" value="MFC5278249.1"/>
    <property type="molecule type" value="Genomic_DNA"/>
</dbReference>
<evidence type="ECO:0000313" key="4">
    <source>
        <dbReference type="Proteomes" id="UP001596118"/>
    </source>
</evidence>
<comment type="caution">
    <text evidence="3">The sequence shown here is derived from an EMBL/GenBank/DDBJ whole genome shotgun (WGS) entry which is preliminary data.</text>
</comment>
<name>A0ABD5QZZ3_9EURY</name>
<dbReference type="InterPro" id="IPR047792">
    <property type="entry name" value="Hvo_1808-like"/>
</dbReference>